<comment type="caution">
    <text evidence="1">The sequence shown here is derived from an EMBL/GenBank/DDBJ whole genome shotgun (WGS) entry which is preliminary data.</text>
</comment>
<evidence type="ECO:0000313" key="1">
    <source>
        <dbReference type="EMBL" id="PKY09794.1"/>
    </source>
</evidence>
<dbReference type="EMBL" id="MXAV01000049">
    <property type="protein sequence ID" value="PKY09794.1"/>
    <property type="molecule type" value="Genomic_DNA"/>
</dbReference>
<gene>
    <name evidence="1" type="ORF">B1757_12975</name>
</gene>
<evidence type="ECO:0008006" key="3">
    <source>
        <dbReference type="Google" id="ProtNLM"/>
    </source>
</evidence>
<dbReference type="OrthoDB" id="9983906at2"/>
<dbReference type="InParanoid" id="A0A2I1DIT9"/>
<accession>A0A2I1DIT9</accession>
<evidence type="ECO:0000313" key="2">
    <source>
        <dbReference type="Proteomes" id="UP000234329"/>
    </source>
</evidence>
<sequence>MIWHQVKDKPVPHSSHCVLVAWMGRVIEYDVLIHWPDGMWTDETENEVEEAPDLWTPIIAPAKEKA</sequence>
<protein>
    <recommendedName>
        <fullName evidence="3">DUF551 domain-containing protein</fullName>
    </recommendedName>
</protein>
<proteinExistence type="predicted"/>
<dbReference type="AlphaFoldDB" id="A0A2I1DIT9"/>
<dbReference type="Proteomes" id="UP000234329">
    <property type="component" value="Unassembled WGS sequence"/>
</dbReference>
<reference evidence="1 2" key="1">
    <citation type="submission" date="2017-03" db="EMBL/GenBank/DDBJ databases">
        <title>Draft genime sequence of the acidophilic sulfur-oxidizing bacterium Acidithiobacillus sp. SH, isolated from seawater.</title>
        <authorList>
            <person name="Sharmin S."/>
            <person name="Tokuhisa M."/>
            <person name="Kanao T."/>
            <person name="Kamimura K."/>
        </authorList>
    </citation>
    <scope>NUCLEOTIDE SEQUENCE [LARGE SCALE GENOMIC DNA]</scope>
    <source>
        <strain evidence="1 2">SH</strain>
    </source>
</reference>
<name>A0A2I1DIT9_9PROT</name>
<dbReference type="RefSeq" id="WP_101538726.1">
    <property type="nucleotide sequence ID" value="NZ_MXAV01000049.1"/>
</dbReference>
<keyword evidence="2" id="KW-1185">Reference proteome</keyword>
<organism evidence="1 2">
    <name type="scientific">Acidithiobacillus marinus</name>
    <dbReference type="NCBI Taxonomy" id="187490"/>
    <lineage>
        <taxon>Bacteria</taxon>
        <taxon>Pseudomonadati</taxon>
        <taxon>Pseudomonadota</taxon>
        <taxon>Acidithiobacillia</taxon>
        <taxon>Acidithiobacillales</taxon>
        <taxon>Acidithiobacillaceae</taxon>
        <taxon>Acidithiobacillus</taxon>
    </lineage>
</organism>